<keyword evidence="2" id="KW-1185">Reference proteome</keyword>
<evidence type="ECO:0000313" key="3">
    <source>
        <dbReference type="WBParaSite" id="TCNE_0000141901-mRNA-1"/>
    </source>
</evidence>
<dbReference type="WBParaSite" id="TCNE_0000141901-mRNA-1">
    <property type="protein sequence ID" value="TCNE_0000141901-mRNA-1"/>
    <property type="gene ID" value="TCNE_0000141901"/>
</dbReference>
<gene>
    <name evidence="1" type="ORF">TCNE_LOCUS1420</name>
</gene>
<dbReference type="EMBL" id="UYWY01001050">
    <property type="protein sequence ID" value="VDM26132.1"/>
    <property type="molecule type" value="Genomic_DNA"/>
</dbReference>
<protein>
    <submittedName>
        <fullName evidence="1 3">Uncharacterized protein</fullName>
    </submittedName>
</protein>
<organism evidence="2 3">
    <name type="scientific">Toxocara canis</name>
    <name type="common">Canine roundworm</name>
    <dbReference type="NCBI Taxonomy" id="6265"/>
    <lineage>
        <taxon>Eukaryota</taxon>
        <taxon>Metazoa</taxon>
        <taxon>Ecdysozoa</taxon>
        <taxon>Nematoda</taxon>
        <taxon>Chromadorea</taxon>
        <taxon>Rhabditida</taxon>
        <taxon>Spirurina</taxon>
        <taxon>Ascaridomorpha</taxon>
        <taxon>Ascaridoidea</taxon>
        <taxon>Toxocaridae</taxon>
        <taxon>Toxocara</taxon>
    </lineage>
</organism>
<evidence type="ECO:0000313" key="1">
    <source>
        <dbReference type="EMBL" id="VDM26132.1"/>
    </source>
</evidence>
<accession>A0A183TYV0</accession>
<dbReference type="AlphaFoldDB" id="A0A183TYV0"/>
<dbReference type="Proteomes" id="UP000050794">
    <property type="component" value="Unassembled WGS sequence"/>
</dbReference>
<reference evidence="1 2" key="2">
    <citation type="submission" date="2018-11" db="EMBL/GenBank/DDBJ databases">
        <authorList>
            <consortium name="Pathogen Informatics"/>
        </authorList>
    </citation>
    <scope>NUCLEOTIDE SEQUENCE [LARGE SCALE GENOMIC DNA]</scope>
</reference>
<evidence type="ECO:0000313" key="2">
    <source>
        <dbReference type="Proteomes" id="UP000050794"/>
    </source>
</evidence>
<sequence>MTQERNVAVLQKSLAQPNMSLSFFFGIEFGEHSTALNPRFVISNPQRGPSSLPEGPLKNIKEMFVADVKASFDVSVCVGI</sequence>
<name>A0A183TYV0_TOXCA</name>
<reference evidence="3" key="1">
    <citation type="submission" date="2016-06" db="UniProtKB">
        <authorList>
            <consortium name="WormBaseParasite"/>
        </authorList>
    </citation>
    <scope>IDENTIFICATION</scope>
</reference>
<proteinExistence type="predicted"/>